<evidence type="ECO:0000313" key="2">
    <source>
        <dbReference type="Proteomes" id="UP000184108"/>
    </source>
</evidence>
<evidence type="ECO:0000313" key="1">
    <source>
        <dbReference type="EMBL" id="SHF71421.1"/>
    </source>
</evidence>
<accession>A0A1M5DX55</accession>
<reference evidence="2" key="1">
    <citation type="submission" date="2016-11" db="EMBL/GenBank/DDBJ databases">
        <authorList>
            <person name="Varghese N."/>
            <person name="Submissions S."/>
        </authorList>
    </citation>
    <scope>NUCLEOTIDE SEQUENCE [LARGE SCALE GENOMIC DNA]</scope>
    <source>
        <strain evidence="2">YR203</strain>
    </source>
</reference>
<sequence>MKDIQDSYCIAVADHIKKFIDDNKIDLADLAAAANEKLLKHKVRNIKIVSYKFNFSK</sequence>
<dbReference type="RefSeq" id="WP_175550388.1">
    <property type="nucleotide sequence ID" value="NZ_FQVE01000003.1"/>
</dbReference>
<proteinExistence type="predicted"/>
<protein>
    <submittedName>
        <fullName evidence="1">Uncharacterized protein</fullName>
    </submittedName>
</protein>
<organism evidence="1 2">
    <name type="scientific">Chryseobacterium vrystaatense</name>
    <dbReference type="NCBI Taxonomy" id="307480"/>
    <lineage>
        <taxon>Bacteria</taxon>
        <taxon>Pseudomonadati</taxon>
        <taxon>Bacteroidota</taxon>
        <taxon>Flavobacteriia</taxon>
        <taxon>Flavobacteriales</taxon>
        <taxon>Weeksellaceae</taxon>
        <taxon>Chryseobacterium group</taxon>
        <taxon>Chryseobacterium</taxon>
    </lineage>
</organism>
<dbReference type="EMBL" id="FQVE01000003">
    <property type="protein sequence ID" value="SHF71421.1"/>
    <property type="molecule type" value="Genomic_DNA"/>
</dbReference>
<gene>
    <name evidence="1" type="ORF">SAMN02787073_2741</name>
</gene>
<dbReference type="Proteomes" id="UP000184108">
    <property type="component" value="Unassembled WGS sequence"/>
</dbReference>
<dbReference type="AlphaFoldDB" id="A0A1M5DX55"/>
<name>A0A1M5DX55_9FLAO</name>